<dbReference type="PROSITE" id="PS50297">
    <property type="entry name" value="ANK_REP_REGION"/>
    <property type="match status" value="1"/>
</dbReference>
<reference evidence="4" key="1">
    <citation type="submission" date="2022-11" db="UniProtKB">
        <authorList>
            <consortium name="WormBaseParasite"/>
        </authorList>
    </citation>
    <scope>IDENTIFICATION</scope>
</reference>
<dbReference type="AlphaFoldDB" id="A0A914Y6V5"/>
<feature type="repeat" description="ANK" evidence="1">
    <location>
        <begin position="277"/>
        <end position="311"/>
    </location>
</feature>
<feature type="region of interest" description="Disordered" evidence="2">
    <location>
        <begin position="146"/>
        <end position="166"/>
    </location>
</feature>
<proteinExistence type="predicted"/>
<sequence>MMSATTTRDSSVEAADRYTFGYTTELSNQETALCTAKRLRQRLQRQQSGASGRRYTGESSECSSLVGTPTDSGRCFTFSAAQRVLRNEERKPSVNQNLNEMILDAIHLDDANLVERLLISHATKPSLSTSPSIGSTNTFTDLARARHGNHRRSNASSTISTHSGGRSSCAVANILHIAIAHKQKDIAELLLKTGYDPNTCALCHCKGNCTASGNIPLSSIMPRAHTNSPELCSTCSALRIVSIIDQSPLGVAVRAQSPEMIALLITYGAEVNAGDEDGNTPLMLAVRESPLSWQCLHALIIFGAEIMQKNFRGICPLDLAPELRKLQESCIESLFQTATTLPDSGANEAPERVPRYVGSAAMRNQRRLQVDGEKFSVHSSFADRGSLCKAPLSPRPSAAPSVSTCSMLETMSSKEPNRRKSFVSLQLHRRNKTTKEYAIIDQLNWEQAWDMLRRMAANSECIQILQTCLFKFCQREIGANLAEADLFDSHLGGLMHQMVLTLLNQYQQSTPSYQKANRRLLIGSLAQLVNFCISLLQRSGTRQFAALSTINKIIDASLVHGLFVLPEIGRQFAASKKMFKNEIFSFSFQSVIK</sequence>
<feature type="region of interest" description="Disordered" evidence="2">
    <location>
        <begin position="44"/>
        <end position="65"/>
    </location>
</feature>
<dbReference type="Gene3D" id="1.25.40.20">
    <property type="entry name" value="Ankyrin repeat-containing domain"/>
    <property type="match status" value="2"/>
</dbReference>
<feature type="repeat" description="ANK" evidence="1">
    <location>
        <begin position="244"/>
        <end position="276"/>
    </location>
</feature>
<dbReference type="InterPro" id="IPR052391">
    <property type="entry name" value="E3_Ligase-Neurotoxin"/>
</dbReference>
<dbReference type="PANTHER" id="PTHR24133:SF40">
    <property type="entry name" value="ANKYRIN REPEAT DOMAIN 44"/>
    <property type="match status" value="1"/>
</dbReference>
<feature type="compositionally biased region" description="Polar residues" evidence="2">
    <location>
        <begin position="154"/>
        <end position="166"/>
    </location>
</feature>
<feature type="compositionally biased region" description="Low complexity" evidence="2">
    <location>
        <begin position="44"/>
        <end position="54"/>
    </location>
</feature>
<dbReference type="Proteomes" id="UP000887577">
    <property type="component" value="Unplaced"/>
</dbReference>
<dbReference type="WBParaSite" id="PSU_v2.g15180.t1">
    <property type="protein sequence ID" value="PSU_v2.g15180.t1"/>
    <property type="gene ID" value="PSU_v2.g15180"/>
</dbReference>
<evidence type="ECO:0000256" key="1">
    <source>
        <dbReference type="PROSITE-ProRule" id="PRU00023"/>
    </source>
</evidence>
<dbReference type="Pfam" id="PF12796">
    <property type="entry name" value="Ank_2"/>
    <property type="match status" value="1"/>
</dbReference>
<dbReference type="Pfam" id="PF00023">
    <property type="entry name" value="Ank"/>
    <property type="match status" value="1"/>
</dbReference>
<evidence type="ECO:0000313" key="3">
    <source>
        <dbReference type="Proteomes" id="UP000887577"/>
    </source>
</evidence>
<dbReference type="InterPro" id="IPR002110">
    <property type="entry name" value="Ankyrin_rpt"/>
</dbReference>
<accession>A0A914Y6V5</accession>
<organism evidence="3 4">
    <name type="scientific">Panagrolaimus superbus</name>
    <dbReference type="NCBI Taxonomy" id="310955"/>
    <lineage>
        <taxon>Eukaryota</taxon>
        <taxon>Metazoa</taxon>
        <taxon>Ecdysozoa</taxon>
        <taxon>Nematoda</taxon>
        <taxon>Chromadorea</taxon>
        <taxon>Rhabditida</taxon>
        <taxon>Tylenchina</taxon>
        <taxon>Panagrolaimomorpha</taxon>
        <taxon>Panagrolaimoidea</taxon>
        <taxon>Panagrolaimidae</taxon>
        <taxon>Panagrolaimus</taxon>
    </lineage>
</organism>
<keyword evidence="1" id="KW-0040">ANK repeat</keyword>
<name>A0A914Y6V5_9BILA</name>
<evidence type="ECO:0000256" key="2">
    <source>
        <dbReference type="SAM" id="MobiDB-lite"/>
    </source>
</evidence>
<dbReference type="PROSITE" id="PS50088">
    <property type="entry name" value="ANK_REPEAT"/>
    <property type="match status" value="2"/>
</dbReference>
<protein>
    <submittedName>
        <fullName evidence="4">ANK_REP_REGION domain-containing protein</fullName>
    </submittedName>
</protein>
<dbReference type="SUPFAM" id="SSF48403">
    <property type="entry name" value="Ankyrin repeat"/>
    <property type="match status" value="1"/>
</dbReference>
<dbReference type="PANTHER" id="PTHR24133">
    <property type="entry name" value="ANKYRIN DOMAIN-CONTAINING"/>
    <property type="match status" value="1"/>
</dbReference>
<evidence type="ECO:0000313" key="4">
    <source>
        <dbReference type="WBParaSite" id="PSU_v2.g15180.t1"/>
    </source>
</evidence>
<keyword evidence="3" id="KW-1185">Reference proteome</keyword>
<dbReference type="SMART" id="SM00248">
    <property type="entry name" value="ANK"/>
    <property type="match status" value="3"/>
</dbReference>
<dbReference type="InterPro" id="IPR036770">
    <property type="entry name" value="Ankyrin_rpt-contain_sf"/>
</dbReference>